<gene>
    <name evidence="1" type="ORF">JYE49_07465</name>
</gene>
<sequence length="298" mass="33750">MEYRVGPEETGRKVRDILRRSMGVSYSAMKSAKWNGRIRMNGEPVRADAKVAEGDLISIEWEEDVPVYQLNPFELPLEIPYEDEHLMVVAKPGGIASQSSRNHPDDSLENAVYSYFGCPENFVYRPVNRLDKGTGGLMVVAKTPHTQHLLQRELHTPAFRRRYLALTDGMPAEKEGILDFPIDKVLGATIKRMISPDGKPSRTRYRVLKEQGKGALILLELETGRTHQIRVHLSHIGCPVRGDFLYGQEQPAEFPGCFALHSAMVELRHPITGEIIRLTSLPEWADRMEPSVLFMDFN</sequence>
<name>A0AC61MZA3_9FIRM</name>
<evidence type="ECO:0000313" key="2">
    <source>
        <dbReference type="Proteomes" id="UP000682782"/>
    </source>
</evidence>
<organism evidence="1 2">
    <name type="scientific">Aristaeella hokkaidonensis</name>
    <dbReference type="NCBI Taxonomy" id="3046382"/>
    <lineage>
        <taxon>Bacteria</taxon>
        <taxon>Bacillati</taxon>
        <taxon>Bacillota</taxon>
        <taxon>Clostridia</taxon>
        <taxon>Eubacteriales</taxon>
        <taxon>Aristaeellaceae</taxon>
        <taxon>Aristaeella</taxon>
    </lineage>
</organism>
<dbReference type="EMBL" id="CP068393">
    <property type="protein sequence ID" value="QUC68512.1"/>
    <property type="molecule type" value="Genomic_DNA"/>
</dbReference>
<accession>A0AC61MZA3</accession>
<proteinExistence type="predicted"/>
<protein>
    <submittedName>
        <fullName evidence="1">RluA family pseudouridine synthase</fullName>
    </submittedName>
</protein>
<keyword evidence="2" id="KW-1185">Reference proteome</keyword>
<evidence type="ECO:0000313" key="1">
    <source>
        <dbReference type="EMBL" id="QUC68512.1"/>
    </source>
</evidence>
<reference evidence="1" key="1">
    <citation type="submission" date="2021-01" db="EMBL/GenBank/DDBJ databases">
        <title>Complete genome sequence of Clostridiales bacterium R-7.</title>
        <authorList>
            <person name="Mahoney-Kurpe S.C."/>
            <person name="Palevich N."/>
            <person name="Koike S."/>
            <person name="Moon C.D."/>
            <person name="Attwood G.T."/>
        </authorList>
    </citation>
    <scope>NUCLEOTIDE SEQUENCE</scope>
    <source>
        <strain evidence="1">R-7</strain>
    </source>
</reference>
<dbReference type="Proteomes" id="UP000682782">
    <property type="component" value="Chromosome"/>
</dbReference>